<sequence>MLFSKALSSSRPEPSSAVFLFPARAIWTKVFSATGWPEPALKADKVCHRQTSVLLLLRKLVVLDELELPHRGRDTWRTCGETGTAVGEAPTLLGGQQLLEQLGLGPRKRLGLISLLVVLLLVLLGLKRLSGSRQLPRPCPQHLLELSYASVLVADLVLRSGGASQRLAMHFHVVMPISSPTVHGKLRK</sequence>
<proteinExistence type="predicted"/>
<keyword evidence="1" id="KW-1133">Transmembrane helix</keyword>
<reference evidence="2" key="1">
    <citation type="submission" date="2021-02" db="EMBL/GenBank/DDBJ databases">
        <authorList>
            <person name="Dougan E. K."/>
            <person name="Rhodes N."/>
            <person name="Thang M."/>
            <person name="Chan C."/>
        </authorList>
    </citation>
    <scope>NUCLEOTIDE SEQUENCE</scope>
</reference>
<name>A0A813F6T3_POLGL</name>
<organism evidence="2 3">
    <name type="scientific">Polarella glacialis</name>
    <name type="common">Dinoflagellate</name>
    <dbReference type="NCBI Taxonomy" id="89957"/>
    <lineage>
        <taxon>Eukaryota</taxon>
        <taxon>Sar</taxon>
        <taxon>Alveolata</taxon>
        <taxon>Dinophyceae</taxon>
        <taxon>Suessiales</taxon>
        <taxon>Suessiaceae</taxon>
        <taxon>Polarella</taxon>
    </lineage>
</organism>
<comment type="caution">
    <text evidence="2">The sequence shown here is derived from an EMBL/GenBank/DDBJ whole genome shotgun (WGS) entry which is preliminary data.</text>
</comment>
<protein>
    <submittedName>
        <fullName evidence="2">Uncharacterized protein</fullName>
    </submittedName>
</protein>
<dbReference type="Proteomes" id="UP000654075">
    <property type="component" value="Unassembled WGS sequence"/>
</dbReference>
<evidence type="ECO:0000313" key="3">
    <source>
        <dbReference type="Proteomes" id="UP000654075"/>
    </source>
</evidence>
<keyword evidence="1" id="KW-0472">Membrane</keyword>
<keyword evidence="3" id="KW-1185">Reference proteome</keyword>
<gene>
    <name evidence="2" type="ORF">PGLA1383_LOCUS27994</name>
</gene>
<feature type="transmembrane region" description="Helical" evidence="1">
    <location>
        <begin position="109"/>
        <end position="126"/>
    </location>
</feature>
<evidence type="ECO:0000313" key="2">
    <source>
        <dbReference type="EMBL" id="CAE8610167.1"/>
    </source>
</evidence>
<dbReference type="EMBL" id="CAJNNV010024560">
    <property type="protein sequence ID" value="CAE8610167.1"/>
    <property type="molecule type" value="Genomic_DNA"/>
</dbReference>
<dbReference type="AlphaFoldDB" id="A0A813F6T3"/>
<keyword evidence="1" id="KW-0812">Transmembrane</keyword>
<accession>A0A813F6T3</accession>
<feature type="non-terminal residue" evidence="2">
    <location>
        <position position="188"/>
    </location>
</feature>
<evidence type="ECO:0000256" key="1">
    <source>
        <dbReference type="SAM" id="Phobius"/>
    </source>
</evidence>